<evidence type="ECO:0000313" key="2">
    <source>
        <dbReference type="Proteomes" id="UP000273054"/>
    </source>
</evidence>
<proteinExistence type="predicted"/>
<sequence length="180" mass="20533">MRIFFLLALFCLVQAHDEGLSDTTCLSIRSSLSRLQEHDYSKSLILGNFTCFSKITSFDEQGSTSVRRYLLQTHYDKAKGAIVSQGEGVYMEEYVSPSGEVCIIEKQDLAGFYTESFDLHKGGLGYSSRILQSYDKHVDRLIRRVEYALPTSYGQLLFFLLLDKKQRPVLQETSVCTKQE</sequence>
<gene>
    <name evidence="1" type="ORF">BRZCDTV_388</name>
</gene>
<keyword evidence="2" id="KW-1185">Reference proteome</keyword>
<dbReference type="Proteomes" id="UP000273054">
    <property type="component" value="Segment"/>
</dbReference>
<accession>A0A2R8FES1</accession>
<evidence type="ECO:0000313" key="1">
    <source>
        <dbReference type="EMBL" id="SPN79514.1"/>
    </source>
</evidence>
<name>A0A2R8FES1_9VIRU</name>
<protein>
    <submittedName>
        <fullName evidence="1">Uncharacterized protein</fullName>
    </submittedName>
</protein>
<dbReference type="EMBL" id="LT994651">
    <property type="protein sequence ID" value="SPN79514.1"/>
    <property type="molecule type" value="Genomic_DNA"/>
</dbReference>
<reference evidence="1" key="1">
    <citation type="submission" date="2018-03" db="EMBL/GenBank/DDBJ databases">
        <authorList>
            <consortium name="Urmite Genomes"/>
        </authorList>
    </citation>
    <scope>NUCLEOTIDE SEQUENCE [LARGE SCALE GENOMIC DNA]</scope>
    <source>
        <strain evidence="1">IHUMI-27.7</strain>
    </source>
</reference>
<organism evidence="1">
    <name type="scientific">Brazilian cedratvirus IHUMI</name>
    <dbReference type="NCBI Taxonomy" id="2126980"/>
    <lineage>
        <taxon>Viruses</taxon>
        <taxon>Pithoviruses</taxon>
        <taxon>Orthocedratvirinae</taxon>
        <taxon>Alphacedratvirus</taxon>
        <taxon>Alphacedratvirus brasiliense</taxon>
    </lineage>
</organism>